<evidence type="ECO:0000313" key="8">
    <source>
        <dbReference type="Proteomes" id="UP000694391"/>
    </source>
</evidence>
<feature type="compositionally biased region" description="Polar residues" evidence="6">
    <location>
        <begin position="57"/>
        <end position="67"/>
    </location>
</feature>
<reference evidence="7" key="1">
    <citation type="submission" date="2025-08" db="UniProtKB">
        <authorList>
            <consortium name="Ensembl"/>
        </authorList>
    </citation>
    <scope>IDENTIFICATION</scope>
</reference>
<reference evidence="7" key="2">
    <citation type="submission" date="2025-09" db="UniProtKB">
        <authorList>
            <consortium name="Ensembl"/>
        </authorList>
    </citation>
    <scope>IDENTIFICATION</scope>
</reference>
<sequence>VSVEVSKAAKQLQKGQKYFDSGDYNMAKEKRKEKHHLPTTVLDKTEGTGDHIPTLQDCPQQKPSLSLASWLAH</sequence>
<dbReference type="Pfam" id="PF04667">
    <property type="entry name" value="Endosulfine"/>
    <property type="match status" value="1"/>
</dbReference>
<evidence type="ECO:0000256" key="4">
    <source>
        <dbReference type="ARBA" id="ARBA00023272"/>
    </source>
</evidence>
<dbReference type="GO" id="GO:0004864">
    <property type="term" value="F:protein phosphatase inhibitor activity"/>
    <property type="evidence" value="ECO:0007669"/>
    <property type="project" value="UniProtKB-KW"/>
</dbReference>
<evidence type="ECO:0000256" key="3">
    <source>
        <dbReference type="ARBA" id="ARBA00022776"/>
    </source>
</evidence>
<organism evidence="7 8">
    <name type="scientific">Canis lupus dingo</name>
    <name type="common">dingo</name>
    <dbReference type="NCBI Taxonomy" id="286419"/>
    <lineage>
        <taxon>Eukaryota</taxon>
        <taxon>Metazoa</taxon>
        <taxon>Chordata</taxon>
        <taxon>Craniata</taxon>
        <taxon>Vertebrata</taxon>
        <taxon>Euteleostomi</taxon>
        <taxon>Mammalia</taxon>
        <taxon>Eutheria</taxon>
        <taxon>Laurasiatheria</taxon>
        <taxon>Carnivora</taxon>
        <taxon>Caniformia</taxon>
        <taxon>Canidae</taxon>
        <taxon>Canis</taxon>
    </lineage>
</organism>
<evidence type="ECO:0000256" key="2">
    <source>
        <dbReference type="ARBA" id="ARBA00022618"/>
    </source>
</evidence>
<keyword evidence="8" id="KW-1185">Reference proteome</keyword>
<dbReference type="GO" id="GO:0051301">
    <property type="term" value="P:cell division"/>
    <property type="evidence" value="ECO:0007669"/>
    <property type="project" value="UniProtKB-KW"/>
</dbReference>
<protein>
    <recommendedName>
        <fullName evidence="9">Alpha-endosulfine</fullName>
    </recommendedName>
</protein>
<dbReference type="Proteomes" id="UP000694391">
    <property type="component" value="Unplaced"/>
</dbReference>
<evidence type="ECO:0008006" key="9">
    <source>
        <dbReference type="Google" id="ProtNLM"/>
    </source>
</evidence>
<dbReference type="AlphaFoldDB" id="A0A8C0LCI3"/>
<keyword evidence="5" id="KW-0963">Cytoplasm</keyword>
<keyword evidence="3 5" id="KW-0498">Mitosis</keyword>
<evidence type="ECO:0000256" key="6">
    <source>
        <dbReference type="SAM" id="MobiDB-lite"/>
    </source>
</evidence>
<comment type="similarity">
    <text evidence="1 5">Belongs to the endosulfine family.</text>
</comment>
<comment type="subcellular location">
    <subcellularLocation>
        <location evidence="5">Cytoplasm</location>
    </subcellularLocation>
</comment>
<dbReference type="GO" id="GO:0005737">
    <property type="term" value="C:cytoplasm"/>
    <property type="evidence" value="ECO:0007669"/>
    <property type="project" value="UniProtKB-SubCell"/>
</dbReference>
<proteinExistence type="inferred from homology"/>
<keyword evidence="2 5" id="KW-0132">Cell division</keyword>
<evidence type="ECO:0000256" key="1">
    <source>
        <dbReference type="ARBA" id="ARBA00010520"/>
    </source>
</evidence>
<dbReference type="InterPro" id="IPR006760">
    <property type="entry name" value="Endosulphine"/>
</dbReference>
<evidence type="ECO:0000256" key="5">
    <source>
        <dbReference type="RuleBase" id="RU363120"/>
    </source>
</evidence>
<dbReference type="GeneTree" id="ENSGT00940000154555"/>
<keyword evidence="4 5" id="KW-0650">Protein phosphatase inhibitor</keyword>
<evidence type="ECO:0000313" key="7">
    <source>
        <dbReference type="Ensembl" id="ENSCAFP00020028146.1"/>
    </source>
</evidence>
<name>A0A8C0LCI3_CANLU</name>
<keyword evidence="5" id="KW-0131">Cell cycle</keyword>
<accession>A0A8C0LCI3</accession>
<comment type="function">
    <text evidence="5">Protein phosphatase inhibitor that specifically inhibits protein phosphatase 2A (PP2A) during mitosis.</text>
</comment>
<dbReference type="Ensembl" id="ENSCAFT00020032486.1">
    <property type="protein sequence ID" value="ENSCAFP00020028146.1"/>
    <property type="gene ID" value="ENSCAFG00020022080.1"/>
</dbReference>
<feature type="region of interest" description="Disordered" evidence="6">
    <location>
        <begin position="29"/>
        <end position="73"/>
    </location>
</feature>